<proteinExistence type="predicted"/>
<protein>
    <submittedName>
        <fullName evidence="2">Uncharacterized protein</fullName>
    </submittedName>
</protein>
<organism evidence="2 3">
    <name type="scientific">Eilatimonas milleporae</name>
    <dbReference type="NCBI Taxonomy" id="911205"/>
    <lineage>
        <taxon>Bacteria</taxon>
        <taxon>Pseudomonadati</taxon>
        <taxon>Pseudomonadota</taxon>
        <taxon>Alphaproteobacteria</taxon>
        <taxon>Kordiimonadales</taxon>
        <taxon>Kordiimonadaceae</taxon>
        <taxon>Eilatimonas</taxon>
    </lineage>
</organism>
<sequence>MVSAATEQSVTAAGATALHTPAQAAPRPRPYMHHMVGRAWADERPSMPAVKGKGRRRRKGGPVPLMQLTVFVL</sequence>
<dbReference type="InParanoid" id="A0A3M0CTH5"/>
<name>A0A3M0CTH5_9PROT</name>
<dbReference type="Proteomes" id="UP000271227">
    <property type="component" value="Unassembled WGS sequence"/>
</dbReference>
<gene>
    <name evidence="2" type="ORF">BXY39_0843</name>
</gene>
<reference evidence="2 3" key="1">
    <citation type="submission" date="2018-10" db="EMBL/GenBank/DDBJ databases">
        <title>Genomic Encyclopedia of Archaeal and Bacterial Type Strains, Phase II (KMG-II): from individual species to whole genera.</title>
        <authorList>
            <person name="Goeker M."/>
        </authorList>
    </citation>
    <scope>NUCLEOTIDE SEQUENCE [LARGE SCALE GENOMIC DNA]</scope>
    <source>
        <strain evidence="2 3">DSM 25217</strain>
    </source>
</reference>
<dbReference type="EMBL" id="REFR01000009">
    <property type="protein sequence ID" value="RMB12347.1"/>
    <property type="molecule type" value="Genomic_DNA"/>
</dbReference>
<evidence type="ECO:0000256" key="1">
    <source>
        <dbReference type="SAM" id="MobiDB-lite"/>
    </source>
</evidence>
<evidence type="ECO:0000313" key="3">
    <source>
        <dbReference type="Proteomes" id="UP000271227"/>
    </source>
</evidence>
<evidence type="ECO:0000313" key="2">
    <source>
        <dbReference type="EMBL" id="RMB12347.1"/>
    </source>
</evidence>
<feature type="region of interest" description="Disordered" evidence="1">
    <location>
        <begin position="1"/>
        <end position="62"/>
    </location>
</feature>
<keyword evidence="3" id="KW-1185">Reference proteome</keyword>
<dbReference type="AlphaFoldDB" id="A0A3M0CTH5"/>
<accession>A0A3M0CTH5</accession>
<feature type="compositionally biased region" description="Polar residues" evidence="1">
    <location>
        <begin position="1"/>
        <end position="11"/>
    </location>
</feature>
<comment type="caution">
    <text evidence="2">The sequence shown here is derived from an EMBL/GenBank/DDBJ whole genome shotgun (WGS) entry which is preliminary data.</text>
</comment>